<dbReference type="InterPro" id="IPR029510">
    <property type="entry name" value="Ald_DH_CS_GLU"/>
</dbReference>
<dbReference type="GO" id="GO:0016620">
    <property type="term" value="F:oxidoreductase activity, acting on the aldehyde or oxo group of donors, NAD or NADP as acceptor"/>
    <property type="evidence" value="ECO:0007669"/>
    <property type="project" value="InterPro"/>
</dbReference>
<feature type="domain" description="Aldehyde dehydrogenase" evidence="2">
    <location>
        <begin position="4"/>
        <end position="462"/>
    </location>
</feature>
<name>A0A6J7S5P4_9ZZZZ</name>
<dbReference type="InterPro" id="IPR016161">
    <property type="entry name" value="Ald_DH/histidinol_DH"/>
</dbReference>
<dbReference type="InterPro" id="IPR016162">
    <property type="entry name" value="Ald_DH_N"/>
</dbReference>
<dbReference type="EMBL" id="CAFBPX010000168">
    <property type="protein sequence ID" value="CAB5036389.1"/>
    <property type="molecule type" value="Genomic_DNA"/>
</dbReference>
<dbReference type="Gene3D" id="3.40.605.10">
    <property type="entry name" value="Aldehyde Dehydrogenase, Chain A, domain 1"/>
    <property type="match status" value="1"/>
</dbReference>
<dbReference type="InterPro" id="IPR016160">
    <property type="entry name" value="Ald_DH_CS_CYS"/>
</dbReference>
<evidence type="ECO:0000313" key="3">
    <source>
        <dbReference type="EMBL" id="CAB5036389.1"/>
    </source>
</evidence>
<dbReference type="PROSITE" id="PS00687">
    <property type="entry name" value="ALDEHYDE_DEHYDR_GLU"/>
    <property type="match status" value="1"/>
</dbReference>
<dbReference type="InterPro" id="IPR050740">
    <property type="entry name" value="Aldehyde_DH_Superfamily"/>
</dbReference>
<dbReference type="PANTHER" id="PTHR43353:SF5">
    <property type="entry name" value="SUCCINATE-SEMIALDEHYDE DEHYDROGENASE, MITOCHONDRIAL"/>
    <property type="match status" value="1"/>
</dbReference>
<reference evidence="3" key="1">
    <citation type="submission" date="2020-05" db="EMBL/GenBank/DDBJ databases">
        <authorList>
            <person name="Chiriac C."/>
            <person name="Salcher M."/>
            <person name="Ghai R."/>
            <person name="Kavagutti S V."/>
        </authorList>
    </citation>
    <scope>NUCLEOTIDE SEQUENCE</scope>
</reference>
<dbReference type="SUPFAM" id="SSF53720">
    <property type="entry name" value="ALDH-like"/>
    <property type="match status" value="1"/>
</dbReference>
<keyword evidence="1" id="KW-0560">Oxidoreductase</keyword>
<dbReference type="InterPro" id="IPR015590">
    <property type="entry name" value="Aldehyde_DH_dom"/>
</dbReference>
<gene>
    <name evidence="3" type="ORF">UFOPK4175_00928</name>
</gene>
<sequence length="474" mass="49037">MSNSSTSLEITGPDGGALLGEVELTPVDQVSVIVGAARKAQPEWSRRTVADRAALLEAAADLLDPQSDELSLLLASEAGKPIDQAKFEIRASIGLLRSNAREACRTAGGRVLPTEGLKGVDHDFVYTRREPLGVVAAILPFNFPVELYVEKCAAALVGGNAVVVKPPLEDPLAVMRFHKALHDAGVPTDVLASVLGDRDVGAELSQADGIAAVSLTGSTVAGLAVAKAAAPTLRRLHLELGGNNASLVLNDADIELAASELVRGRLLMNGQACSASKRIVVDRSLHDDLAERIAAAVALQRVGPATDPETTIGPLITAAAAERVVAQAERAISEGASIIGDAPAADGAYVAPVVLTGVPAAAAVSSDDEIFGPVFNLIPVDSVSEAIEVANSSSFGLMASVFSADVKRAVAVAERLHSGGVVVNGTDNYRPPVIPFGGVGLSGTGREGIGYTIDELTREKTIVLRNFREPEEEL</sequence>
<evidence type="ECO:0000259" key="2">
    <source>
        <dbReference type="Pfam" id="PF00171"/>
    </source>
</evidence>
<dbReference type="CDD" id="cd07078">
    <property type="entry name" value="ALDH"/>
    <property type="match status" value="1"/>
</dbReference>
<dbReference type="Gene3D" id="3.40.309.10">
    <property type="entry name" value="Aldehyde Dehydrogenase, Chain A, domain 2"/>
    <property type="match status" value="1"/>
</dbReference>
<evidence type="ECO:0000256" key="1">
    <source>
        <dbReference type="ARBA" id="ARBA00023002"/>
    </source>
</evidence>
<dbReference type="InterPro" id="IPR016163">
    <property type="entry name" value="Ald_DH_C"/>
</dbReference>
<accession>A0A6J7S5P4</accession>
<organism evidence="3">
    <name type="scientific">freshwater metagenome</name>
    <dbReference type="NCBI Taxonomy" id="449393"/>
    <lineage>
        <taxon>unclassified sequences</taxon>
        <taxon>metagenomes</taxon>
        <taxon>ecological metagenomes</taxon>
    </lineage>
</organism>
<dbReference type="PROSITE" id="PS00070">
    <property type="entry name" value="ALDEHYDE_DEHYDR_CYS"/>
    <property type="match status" value="1"/>
</dbReference>
<protein>
    <submittedName>
        <fullName evidence="3">Unannotated protein</fullName>
    </submittedName>
</protein>
<proteinExistence type="predicted"/>
<dbReference type="Pfam" id="PF00171">
    <property type="entry name" value="Aldedh"/>
    <property type="match status" value="1"/>
</dbReference>
<dbReference type="AlphaFoldDB" id="A0A6J7S5P4"/>
<dbReference type="PANTHER" id="PTHR43353">
    <property type="entry name" value="SUCCINATE-SEMIALDEHYDE DEHYDROGENASE, MITOCHONDRIAL"/>
    <property type="match status" value="1"/>
</dbReference>